<dbReference type="Proteomes" id="UP000093807">
    <property type="component" value="Unassembled WGS sequence"/>
</dbReference>
<dbReference type="OrthoDB" id="327939at2"/>
<keyword evidence="1" id="KW-0812">Transmembrane</keyword>
<evidence type="ECO:0000313" key="3">
    <source>
        <dbReference type="Proteomes" id="UP000093807"/>
    </source>
</evidence>
<evidence type="ECO:0000313" key="2">
    <source>
        <dbReference type="EMBL" id="OAZ04578.1"/>
    </source>
</evidence>
<accession>A0A199XS48</accession>
<dbReference type="EMBL" id="JMTM01000017">
    <property type="protein sequence ID" value="OAZ04578.1"/>
    <property type="molecule type" value="Genomic_DNA"/>
</dbReference>
<feature type="transmembrane region" description="Helical" evidence="1">
    <location>
        <begin position="6"/>
        <end position="23"/>
    </location>
</feature>
<protein>
    <recommendedName>
        <fullName evidence="4">DoxX-like family protein</fullName>
    </recommendedName>
</protein>
<feature type="transmembrane region" description="Helical" evidence="1">
    <location>
        <begin position="97"/>
        <end position="114"/>
    </location>
</feature>
<dbReference type="RefSeq" id="WP_064714315.1">
    <property type="nucleotide sequence ID" value="NZ_JMTM01000017.1"/>
</dbReference>
<proteinExistence type="predicted"/>
<dbReference type="PANTHER" id="PTHR36974:SF1">
    <property type="entry name" value="DOXX FAMILY MEMBRANE PROTEIN"/>
    <property type="match status" value="1"/>
</dbReference>
<feature type="transmembrane region" description="Helical" evidence="1">
    <location>
        <begin position="65"/>
        <end position="85"/>
    </location>
</feature>
<reference evidence="2 3" key="1">
    <citation type="submission" date="2016-06" db="EMBL/GenBank/DDBJ databases">
        <title>Draft genome sequence of Flavobacterium succinicans strain DD5b.</title>
        <authorList>
            <person name="Poehlein A."/>
            <person name="Daniel R."/>
            <person name="Simeonova D.D."/>
        </authorList>
    </citation>
    <scope>NUCLEOTIDE SEQUENCE [LARGE SCALE GENOMIC DNA]</scope>
    <source>
        <strain evidence="2 3">DD5b</strain>
    </source>
</reference>
<keyword evidence="1" id="KW-0472">Membrane</keyword>
<dbReference type="AlphaFoldDB" id="A0A199XS48"/>
<evidence type="ECO:0000256" key="1">
    <source>
        <dbReference type="SAM" id="Phobius"/>
    </source>
</evidence>
<keyword evidence="3" id="KW-1185">Reference proteome</keyword>
<dbReference type="PANTHER" id="PTHR36974">
    <property type="entry name" value="MEMBRANE PROTEIN-RELATED"/>
    <property type="match status" value="1"/>
</dbReference>
<keyword evidence="1" id="KW-1133">Transmembrane helix</keyword>
<dbReference type="PATRIC" id="fig|29536.5.peg.448"/>
<organism evidence="2 3">
    <name type="scientific">Flavobacterium succinicans</name>
    <dbReference type="NCBI Taxonomy" id="29536"/>
    <lineage>
        <taxon>Bacteria</taxon>
        <taxon>Pseudomonadati</taxon>
        <taxon>Bacteroidota</taxon>
        <taxon>Flavobacteriia</taxon>
        <taxon>Flavobacteriales</taxon>
        <taxon>Flavobacteriaceae</taxon>
        <taxon>Flavobacterium</taxon>
    </lineage>
</organism>
<evidence type="ECO:0008006" key="4">
    <source>
        <dbReference type="Google" id="ProtNLM"/>
    </source>
</evidence>
<feature type="transmembrane region" description="Helical" evidence="1">
    <location>
        <begin position="35"/>
        <end position="59"/>
    </location>
</feature>
<name>A0A199XS48_9FLAO</name>
<comment type="caution">
    <text evidence="2">The sequence shown here is derived from an EMBL/GenBank/DDBJ whole genome shotgun (WGS) entry which is preliminary data.</text>
</comment>
<sequence>MNSLWHLYVMAILYIIAGANHFRVPRLYQKIIPSYLPNSSLLNILSGVMEIALGISLLIPAISRYAAWGVILLLIAVFPTHIFMLTNPKASMGLPKWVLYLRLPLQFLLMYWAYTYTL</sequence>
<gene>
    <name evidence="2" type="ORF">FLB_04200</name>
</gene>